<dbReference type="Proteomes" id="UP000568050">
    <property type="component" value="Unassembled WGS sequence"/>
</dbReference>
<dbReference type="SMART" id="SM00382">
    <property type="entry name" value="AAA"/>
    <property type="match status" value="3"/>
</dbReference>
<dbReference type="GO" id="GO:0003677">
    <property type="term" value="F:DNA binding"/>
    <property type="evidence" value="ECO:0007669"/>
    <property type="project" value="InterPro"/>
</dbReference>
<dbReference type="Pfam" id="PF01580">
    <property type="entry name" value="FtsK_SpoIIIE"/>
    <property type="match status" value="1"/>
</dbReference>
<protein>
    <submittedName>
        <fullName evidence="7">S-DNA-T family DNA segregation ATPase FtsK/SpoIIIE</fullName>
    </submittedName>
</protein>
<dbReference type="InterPro" id="IPR050206">
    <property type="entry name" value="FtsK/SpoIIIE/SftA"/>
</dbReference>
<gene>
    <name evidence="7" type="ORF">FHX50_000160</name>
</gene>
<dbReference type="CDD" id="cd01127">
    <property type="entry name" value="TrwB_TraG_TraD_VirD4"/>
    <property type="match status" value="1"/>
</dbReference>
<evidence type="ECO:0000256" key="3">
    <source>
        <dbReference type="PROSITE-ProRule" id="PRU00289"/>
    </source>
</evidence>
<evidence type="ECO:0000256" key="5">
    <source>
        <dbReference type="SAM" id="Phobius"/>
    </source>
</evidence>
<keyword evidence="5" id="KW-0812">Transmembrane</keyword>
<feature type="region of interest" description="Disordered" evidence="4">
    <location>
        <begin position="1205"/>
        <end position="1244"/>
    </location>
</feature>
<feature type="domain" description="FtsK" evidence="6">
    <location>
        <begin position="675"/>
        <end position="863"/>
    </location>
</feature>
<feature type="binding site" evidence="3">
    <location>
        <begin position="693"/>
        <end position="700"/>
    </location>
    <ligand>
        <name>ATP</name>
        <dbReference type="ChEBI" id="CHEBI:30616"/>
    </ligand>
</feature>
<feature type="transmembrane region" description="Helical" evidence="5">
    <location>
        <begin position="257"/>
        <end position="274"/>
    </location>
</feature>
<keyword evidence="8" id="KW-1185">Reference proteome</keyword>
<keyword evidence="1 3" id="KW-0547">Nucleotide-binding</keyword>
<accession>A0A839QPL2</accession>
<feature type="compositionally biased region" description="Polar residues" evidence="4">
    <location>
        <begin position="930"/>
        <end position="952"/>
    </location>
</feature>
<evidence type="ECO:0000313" key="7">
    <source>
        <dbReference type="EMBL" id="MBB3021912.1"/>
    </source>
</evidence>
<dbReference type="PANTHER" id="PTHR22683:SF1">
    <property type="entry name" value="TYPE VII SECRETION SYSTEM PROTEIN ESSC"/>
    <property type="match status" value="1"/>
</dbReference>
<name>A0A839QPL2_9MICO</name>
<evidence type="ECO:0000313" key="8">
    <source>
        <dbReference type="Proteomes" id="UP000568050"/>
    </source>
</evidence>
<evidence type="ECO:0000256" key="4">
    <source>
        <dbReference type="SAM" id="MobiDB-lite"/>
    </source>
</evidence>
<dbReference type="SUPFAM" id="SSF49879">
    <property type="entry name" value="SMAD/FHA domain"/>
    <property type="match status" value="1"/>
</dbReference>
<evidence type="ECO:0000256" key="1">
    <source>
        <dbReference type="ARBA" id="ARBA00022741"/>
    </source>
</evidence>
<feature type="region of interest" description="Disordered" evidence="4">
    <location>
        <begin position="233"/>
        <end position="252"/>
    </location>
</feature>
<evidence type="ECO:0000256" key="2">
    <source>
        <dbReference type="ARBA" id="ARBA00022840"/>
    </source>
</evidence>
<proteinExistence type="predicted"/>
<dbReference type="CDD" id="cd00060">
    <property type="entry name" value="FHA"/>
    <property type="match status" value="1"/>
</dbReference>
<dbReference type="GO" id="GO:0005524">
    <property type="term" value="F:ATP binding"/>
    <property type="evidence" value="ECO:0007669"/>
    <property type="project" value="UniProtKB-UniRule"/>
</dbReference>
<keyword evidence="5" id="KW-1133">Transmembrane helix</keyword>
<sequence length="1475" mass="154665">MRLRLTLETDADTTALAVTADGTATVGDLADALDTWAENAGSTAAAIPAEGPRPNADAADGSGPLTISVGGQRINPQLRLLHSGIFSGTTVRLRAAGADPASSSRPTLERSGPHAAPAAYLSALTGPAEGLHLPLTTGEHTIGTSSRTGILSLGDTTLDEVHAHLSISADGDRIRAATESSPVRINGRAITDAPILHGDIIHIGQATLRLRRTPSTSGDATDAAAIPVDPAPALLEPVTGEGHTLPKPPGRPTRQTFPIMMLIMPLFLGAGLFALTRSPFSLMFILFMPAFATAGYVNSRRNHRLQRGDAWHDFDSDIDALRATLDLDHARERELLAAHHPHIRDLGDEVGRLGPAVFGRRRVDATFGTVRIGTGSRTSATTVASGGADEPELRRQLARAADGLADITDAPITIPLTGRTPAALIGEGTHTAPVLASALLQLAALHSPADLTLTAIAAVDDDIPDWLHHLPHTSSPFSPLRTTHIARGSAAARDLIAVLLTELHTRLQAPDAEAGADATVPFPRIVVALVEPALVSRTDLSALLDGGPAAGIHVIWIARSSGEVPAACRTRAHIAADSARVDHEEAGEPGSTWSITRSRAHVLDTLSDSAQRRLARHLAPLADASASTPDSTTMPHSWSLLEVDGGSLRTFLRRAAENWSRRSGTLTAVLGHTGTAPCTVDLRADGPHALVGGTTGSGKSEFLQSWVLSMAAHASPERITFLFVDYKGGSAFADCVHLPHCVGLVTDLTDHLVDRALASLRAEVRRREEILHQKGAKDLRTLEDRQDPECPPSLVIVIDEFAALAADVPHFIDGVVDIAARGRSLGLHLILATQRPSGIITGSLRTNTPLRIALRQTDATDSADIVGVRDAVDFPADRPGRAVISRGPGQLTHLQGAFVGGRTTEQQRSRITIRPVAEPSGAAREAATVSAGSTEQLTPSSSNGGAEGQPTDSQRIVTGLQRLADATGCPAPRRPWLDGLPESISLDRLSERRGTAAGAFALLDFPHRQLQTVMSVTPGQDTAITIVGAPGSGRTSALLTLAHTTAEAARRTSRPLTIWGIDGPSGGLAALHDLPETADVIALADLPRMNRLMARFADLTVAPQVPTDTLILIDAGGLRDALASAGHTHWQDTLLALLRDARRLRLTLAVTAEHPQALPAAIARSAQHRIVLRLSTDDDYRIAGERPGVLTADSPAGRALINGTEAQIAQPPAPDLGTTTTEPATGASGQRPSGIPTLPESVGLDDLPLTEKQLRVGLRADSVEPLVAVPSATMLIAGAQGSGRTTALIAHCSEFRRMHPSAPIILAHAERGPLHPQLRDLADEVAIGLADLLALTGDLADHLAAAPGEEPCADGAAEPDVRGLIAVTGLRDLAHEDEHHHIADVLRTATGYGFHLVGDLDTTAAAPSRQLTRVFTADGTGLLLETADPSGSTLFGSHRLRYPDAPGPGRGYHFSPRGPVPVLAATATIVREETP</sequence>
<dbReference type="Gene3D" id="2.60.200.20">
    <property type="match status" value="1"/>
</dbReference>
<keyword evidence="2 3" id="KW-0067">ATP-binding</keyword>
<dbReference type="PANTHER" id="PTHR22683">
    <property type="entry name" value="SPORULATION PROTEIN RELATED"/>
    <property type="match status" value="1"/>
</dbReference>
<dbReference type="PROSITE" id="PS50901">
    <property type="entry name" value="FTSK"/>
    <property type="match status" value="1"/>
</dbReference>
<dbReference type="InterPro" id="IPR003593">
    <property type="entry name" value="AAA+_ATPase"/>
</dbReference>
<feature type="compositionally biased region" description="Polar residues" evidence="4">
    <location>
        <begin position="1217"/>
        <end position="1231"/>
    </location>
</feature>
<dbReference type="InterPro" id="IPR008984">
    <property type="entry name" value="SMAD_FHA_dom_sf"/>
</dbReference>
<dbReference type="RefSeq" id="WP_183373584.1">
    <property type="nucleotide sequence ID" value="NZ_CBCSFZ010000047.1"/>
</dbReference>
<keyword evidence="5" id="KW-0472">Membrane</keyword>
<dbReference type="EMBL" id="JACHWP010000001">
    <property type="protein sequence ID" value="MBB3021912.1"/>
    <property type="molecule type" value="Genomic_DNA"/>
</dbReference>
<comment type="caution">
    <text evidence="7">The sequence shown here is derived from an EMBL/GenBank/DDBJ whole genome shotgun (WGS) entry which is preliminary data.</text>
</comment>
<feature type="transmembrane region" description="Helical" evidence="5">
    <location>
        <begin position="280"/>
        <end position="297"/>
    </location>
</feature>
<organism evidence="7 8">
    <name type="scientific">Helcobacillus massiliensis</name>
    <dbReference type="NCBI Taxonomy" id="521392"/>
    <lineage>
        <taxon>Bacteria</taxon>
        <taxon>Bacillati</taxon>
        <taxon>Actinomycetota</taxon>
        <taxon>Actinomycetes</taxon>
        <taxon>Micrococcales</taxon>
        <taxon>Dermabacteraceae</taxon>
        <taxon>Helcobacillus</taxon>
    </lineage>
</organism>
<feature type="region of interest" description="Disordered" evidence="4">
    <location>
        <begin position="900"/>
        <end position="952"/>
    </location>
</feature>
<dbReference type="SUPFAM" id="SSF52540">
    <property type="entry name" value="P-loop containing nucleoside triphosphate hydrolases"/>
    <property type="match status" value="2"/>
</dbReference>
<dbReference type="InterPro" id="IPR027417">
    <property type="entry name" value="P-loop_NTPase"/>
</dbReference>
<dbReference type="InterPro" id="IPR002543">
    <property type="entry name" value="FtsK_dom"/>
</dbReference>
<dbReference type="Gene3D" id="3.40.50.300">
    <property type="entry name" value="P-loop containing nucleotide triphosphate hydrolases"/>
    <property type="match status" value="4"/>
</dbReference>
<reference evidence="7 8" key="1">
    <citation type="submission" date="2020-08" db="EMBL/GenBank/DDBJ databases">
        <title>Sequencing the genomes of 1000 actinobacteria strains.</title>
        <authorList>
            <person name="Klenk H.-P."/>
        </authorList>
    </citation>
    <scope>NUCLEOTIDE SEQUENCE [LARGE SCALE GENOMIC DNA]</scope>
    <source>
        <strain evidence="7 8">DSM 23040</strain>
    </source>
</reference>
<evidence type="ECO:0000259" key="6">
    <source>
        <dbReference type="PROSITE" id="PS50901"/>
    </source>
</evidence>